<dbReference type="AlphaFoldDB" id="A0A6J4D0C9"/>
<keyword evidence="1" id="KW-0472">Membrane</keyword>
<sequence length="105" mass="10846">MLNRREKAGIKLKKLARAVEEGRDTIEIEEDLATKTIKIKATGKVAWAIAIGAIGVALAALLASGGVAAPTSGVVAAGAVGVLGLLSHYFSTSNCFYSWWSGGTQ</sequence>
<reference evidence="2 3" key="1">
    <citation type="submission" date="2019-06" db="EMBL/GenBank/DDBJ databases">
        <title>Complete genome sequence of Helicobacter suis SNTW101c.</title>
        <authorList>
            <person name="Rimbara E."/>
            <person name="Suzuki M."/>
            <person name="Matsui H."/>
            <person name="Nakamura M."/>
            <person name="Mori S."/>
            <person name="Shibayama K."/>
        </authorList>
    </citation>
    <scope>NUCLEOTIDE SEQUENCE [LARGE SCALE GENOMIC DNA]</scope>
    <source>
        <strain evidence="2 3">SNTW101c</strain>
    </source>
</reference>
<feature type="transmembrane region" description="Helical" evidence="1">
    <location>
        <begin position="69"/>
        <end position="90"/>
    </location>
</feature>
<name>A0A6J4D0C9_9HELI</name>
<feature type="transmembrane region" description="Helical" evidence="1">
    <location>
        <begin position="45"/>
        <end position="63"/>
    </location>
</feature>
<protein>
    <submittedName>
        <fullName evidence="2">Uncharacterized protein</fullName>
    </submittedName>
</protein>
<keyword evidence="1" id="KW-1133">Transmembrane helix</keyword>
<accession>A0A6J4D0C9</accession>
<evidence type="ECO:0000313" key="2">
    <source>
        <dbReference type="EMBL" id="BCD70905.1"/>
    </source>
</evidence>
<dbReference type="EMBL" id="AP019774">
    <property type="protein sequence ID" value="BCD70905.1"/>
    <property type="molecule type" value="Genomic_DNA"/>
</dbReference>
<evidence type="ECO:0000256" key="1">
    <source>
        <dbReference type="SAM" id="Phobius"/>
    </source>
</evidence>
<gene>
    <name evidence="2" type="ORF">SNTW_15500</name>
</gene>
<proteinExistence type="predicted"/>
<dbReference type="Proteomes" id="UP000317935">
    <property type="component" value="Chromosome"/>
</dbReference>
<keyword evidence="1" id="KW-0812">Transmembrane</keyword>
<organism evidence="2 3">
    <name type="scientific">Helicobacter suis</name>
    <dbReference type="NCBI Taxonomy" id="104628"/>
    <lineage>
        <taxon>Bacteria</taxon>
        <taxon>Pseudomonadati</taxon>
        <taxon>Campylobacterota</taxon>
        <taxon>Epsilonproteobacteria</taxon>
        <taxon>Campylobacterales</taxon>
        <taxon>Helicobacteraceae</taxon>
        <taxon>Helicobacter</taxon>
    </lineage>
</organism>
<evidence type="ECO:0000313" key="3">
    <source>
        <dbReference type="Proteomes" id="UP000317935"/>
    </source>
</evidence>